<dbReference type="EMBL" id="KN817532">
    <property type="protein sequence ID" value="KJA25380.1"/>
    <property type="molecule type" value="Genomic_DNA"/>
</dbReference>
<dbReference type="AlphaFoldDB" id="A0A0D2Q1G9"/>
<evidence type="ECO:0000313" key="3">
    <source>
        <dbReference type="Proteomes" id="UP000054270"/>
    </source>
</evidence>
<gene>
    <name evidence="2" type="ORF">HYPSUDRAFT_426346</name>
</gene>
<accession>A0A0D2Q1G9</accession>
<feature type="compositionally biased region" description="Polar residues" evidence="1">
    <location>
        <begin position="40"/>
        <end position="49"/>
    </location>
</feature>
<evidence type="ECO:0000256" key="1">
    <source>
        <dbReference type="SAM" id="MobiDB-lite"/>
    </source>
</evidence>
<organism evidence="2 3">
    <name type="scientific">Hypholoma sublateritium (strain FD-334 SS-4)</name>
    <dbReference type="NCBI Taxonomy" id="945553"/>
    <lineage>
        <taxon>Eukaryota</taxon>
        <taxon>Fungi</taxon>
        <taxon>Dikarya</taxon>
        <taxon>Basidiomycota</taxon>
        <taxon>Agaricomycotina</taxon>
        <taxon>Agaricomycetes</taxon>
        <taxon>Agaricomycetidae</taxon>
        <taxon>Agaricales</taxon>
        <taxon>Agaricineae</taxon>
        <taxon>Strophariaceae</taxon>
        <taxon>Hypholoma</taxon>
    </lineage>
</organism>
<keyword evidence="3" id="KW-1185">Reference proteome</keyword>
<feature type="region of interest" description="Disordered" evidence="1">
    <location>
        <begin position="40"/>
        <end position="65"/>
    </location>
</feature>
<proteinExistence type="predicted"/>
<reference evidence="3" key="1">
    <citation type="submission" date="2014-04" db="EMBL/GenBank/DDBJ databases">
        <title>Evolutionary Origins and Diversification of the Mycorrhizal Mutualists.</title>
        <authorList>
            <consortium name="DOE Joint Genome Institute"/>
            <consortium name="Mycorrhizal Genomics Consortium"/>
            <person name="Kohler A."/>
            <person name="Kuo A."/>
            <person name="Nagy L.G."/>
            <person name="Floudas D."/>
            <person name="Copeland A."/>
            <person name="Barry K.W."/>
            <person name="Cichocki N."/>
            <person name="Veneault-Fourrey C."/>
            <person name="LaButti K."/>
            <person name="Lindquist E.A."/>
            <person name="Lipzen A."/>
            <person name="Lundell T."/>
            <person name="Morin E."/>
            <person name="Murat C."/>
            <person name="Riley R."/>
            <person name="Ohm R."/>
            <person name="Sun H."/>
            <person name="Tunlid A."/>
            <person name="Henrissat B."/>
            <person name="Grigoriev I.V."/>
            <person name="Hibbett D.S."/>
            <person name="Martin F."/>
        </authorList>
    </citation>
    <scope>NUCLEOTIDE SEQUENCE [LARGE SCALE GENOMIC DNA]</scope>
    <source>
        <strain evidence="3">FD-334 SS-4</strain>
    </source>
</reference>
<evidence type="ECO:0000313" key="2">
    <source>
        <dbReference type="EMBL" id="KJA25380.1"/>
    </source>
</evidence>
<sequence length="236" mass="25510">MRCRAQGTSGCTAGKGIANSDHKATVVVRAKEQTQTRAVYISKPTSTAAGPTHKRPHKPGRTLPTRVIGSPHTTAHTHTSQESVGRPAAPAAAIWASSRHMACRLQPSLHTKSVATLSAVWNPTKSRDKALVLCLYPVKSAEPRALNALSMGRVHVSISSAPLSSSAGKLFQVPWNVVMRFGRTEPAKDSRHNASKQVVRSENPWNADEYRRGLRGSLADAIRKLQTTTQSTIFSH</sequence>
<name>A0A0D2Q1G9_HYPSF</name>
<dbReference type="Proteomes" id="UP000054270">
    <property type="component" value="Unassembled WGS sequence"/>
</dbReference>
<protein>
    <submittedName>
        <fullName evidence="2">Uncharacterized protein</fullName>
    </submittedName>
</protein>